<accession>A0ABV9FBZ3</accession>
<dbReference type="InterPro" id="IPR029442">
    <property type="entry name" value="GyrI-like"/>
</dbReference>
<name>A0ABV9FBZ3_9BACL</name>
<protein>
    <submittedName>
        <fullName evidence="2">HTH domain-containing protein</fullName>
    </submittedName>
</protein>
<dbReference type="InterPro" id="IPR013196">
    <property type="entry name" value="HTH_11"/>
</dbReference>
<dbReference type="InterPro" id="IPR010499">
    <property type="entry name" value="AraC_E-bd"/>
</dbReference>
<dbReference type="RefSeq" id="WP_378094324.1">
    <property type="nucleotide sequence ID" value="NZ_JBHSEP010000004.1"/>
</dbReference>
<dbReference type="Pfam" id="PF08279">
    <property type="entry name" value="HTH_11"/>
    <property type="match status" value="1"/>
</dbReference>
<keyword evidence="3" id="KW-1185">Reference proteome</keyword>
<feature type="domain" description="AraC effector-binding" evidence="1">
    <location>
        <begin position="78"/>
        <end position="232"/>
    </location>
</feature>
<dbReference type="InterPro" id="IPR011256">
    <property type="entry name" value="Reg_factor_effector_dom_sf"/>
</dbReference>
<evidence type="ECO:0000313" key="2">
    <source>
        <dbReference type="EMBL" id="MFC4598261.1"/>
    </source>
</evidence>
<dbReference type="Pfam" id="PF06445">
    <property type="entry name" value="GyrI-like"/>
    <property type="match status" value="1"/>
</dbReference>
<evidence type="ECO:0000259" key="1">
    <source>
        <dbReference type="SMART" id="SM00871"/>
    </source>
</evidence>
<dbReference type="PANTHER" id="PTHR34580">
    <property type="match status" value="1"/>
</dbReference>
<dbReference type="InterPro" id="IPR036390">
    <property type="entry name" value="WH_DNA-bd_sf"/>
</dbReference>
<proteinExistence type="predicted"/>
<dbReference type="Gene3D" id="1.10.10.10">
    <property type="entry name" value="Winged helix-like DNA-binding domain superfamily/Winged helix DNA-binding domain"/>
    <property type="match status" value="1"/>
</dbReference>
<gene>
    <name evidence="2" type="ORF">ACFO3S_08405</name>
</gene>
<organism evidence="2 3">
    <name type="scientific">Cohnella hongkongensis</name>
    <dbReference type="NCBI Taxonomy" id="178337"/>
    <lineage>
        <taxon>Bacteria</taxon>
        <taxon>Bacillati</taxon>
        <taxon>Bacillota</taxon>
        <taxon>Bacilli</taxon>
        <taxon>Bacillales</taxon>
        <taxon>Paenibacillaceae</taxon>
        <taxon>Cohnella</taxon>
    </lineage>
</organism>
<dbReference type="EMBL" id="JBHSEP010000004">
    <property type="protein sequence ID" value="MFC4598261.1"/>
    <property type="molecule type" value="Genomic_DNA"/>
</dbReference>
<comment type="caution">
    <text evidence="2">The sequence shown here is derived from an EMBL/GenBank/DDBJ whole genome shotgun (WGS) entry which is preliminary data.</text>
</comment>
<dbReference type="PANTHER" id="PTHR34580:SF9">
    <property type="entry name" value="SLL5097 PROTEIN"/>
    <property type="match status" value="1"/>
</dbReference>
<dbReference type="InterPro" id="IPR036388">
    <property type="entry name" value="WH-like_DNA-bd_sf"/>
</dbReference>
<sequence>MTKTKRLIDLMMVVYEKRRFTAEQLAEEFGVSYRTMLRYLQELSGMGVPLYSEPGRHGGYSLLNRSKASPIGADRPLPPTRTLFKPSLRLIGVEFKAPFTAVYMANTVIPGLWAELRERLGEIEGAVRPTRLVGAVRSRSVAYHYVAGAEVSSFGRIPDGMTGLTIPARAYAVYAHQGLYRREERDQTYFHALERLRRQGLDHETEAYGLEVLAPRTPGKDDQEYEIYIPLK</sequence>
<dbReference type="SUPFAM" id="SSF55136">
    <property type="entry name" value="Probable bacterial effector-binding domain"/>
    <property type="match status" value="1"/>
</dbReference>
<dbReference type="Proteomes" id="UP001596028">
    <property type="component" value="Unassembled WGS sequence"/>
</dbReference>
<dbReference type="SUPFAM" id="SSF46785">
    <property type="entry name" value="Winged helix' DNA-binding domain"/>
    <property type="match status" value="1"/>
</dbReference>
<dbReference type="SMART" id="SM00871">
    <property type="entry name" value="AraC_E_bind"/>
    <property type="match status" value="1"/>
</dbReference>
<reference evidence="3" key="1">
    <citation type="journal article" date="2019" name="Int. J. Syst. Evol. Microbiol.">
        <title>The Global Catalogue of Microorganisms (GCM) 10K type strain sequencing project: providing services to taxonomists for standard genome sequencing and annotation.</title>
        <authorList>
            <consortium name="The Broad Institute Genomics Platform"/>
            <consortium name="The Broad Institute Genome Sequencing Center for Infectious Disease"/>
            <person name="Wu L."/>
            <person name="Ma J."/>
        </authorList>
    </citation>
    <scope>NUCLEOTIDE SEQUENCE [LARGE SCALE GENOMIC DNA]</scope>
    <source>
        <strain evidence="3">CCUG 49571</strain>
    </source>
</reference>
<evidence type="ECO:0000313" key="3">
    <source>
        <dbReference type="Proteomes" id="UP001596028"/>
    </source>
</evidence>
<dbReference type="InterPro" id="IPR051534">
    <property type="entry name" value="CBASS_pafABC_assoc_protein"/>
</dbReference>
<dbReference type="Gene3D" id="3.20.80.10">
    <property type="entry name" value="Regulatory factor, effector binding domain"/>
    <property type="match status" value="1"/>
</dbReference>